<feature type="chain" id="PRO_5021457349" evidence="5">
    <location>
        <begin position="23"/>
        <end position="332"/>
    </location>
</feature>
<keyword evidence="4" id="KW-1133">Transmembrane helix</keyword>
<keyword evidence="2" id="KW-0238">DNA-binding</keyword>
<sequence length="332" mass="38405">MKNCILSFILLWISNVSLFSQHAVTGYVNLDTSENWEQKVYLTKIKLYNDNKTYDSIPIGTSTINEKGFFTFGQELFDSKNYIYKLHINPIAVAKRKELSHTVKAFKLFILSKKDTIHFAKSDTEIFGTHASNNIANNELQKLKKFEARYENLTSDFDTKKYLLETRGYVKDSLQILLVKLIGIKKLDEQNLLEKDVKSNPDYYLNLLIELKSSDLDPATYLYLENKLAYITKNITDQKYKTSIWINIFAAIVICILVLILIRFKKKSKINKPVLLSKQEKAIKTLILSGKSNKEIANELFISVSTVKTHITNIYSKLNIANRKELMNKFEI</sequence>
<accession>A0A504J4L5</accession>
<dbReference type="PANTHER" id="PTHR44688">
    <property type="entry name" value="DNA-BINDING TRANSCRIPTIONAL ACTIVATOR DEVR_DOSR"/>
    <property type="match status" value="1"/>
</dbReference>
<dbReference type="PRINTS" id="PR00038">
    <property type="entry name" value="HTHLUXR"/>
</dbReference>
<dbReference type="CDD" id="cd06170">
    <property type="entry name" value="LuxR_C_like"/>
    <property type="match status" value="1"/>
</dbReference>
<dbReference type="GO" id="GO:0006355">
    <property type="term" value="P:regulation of DNA-templated transcription"/>
    <property type="evidence" value="ECO:0007669"/>
    <property type="project" value="InterPro"/>
</dbReference>
<dbReference type="SUPFAM" id="SSF46894">
    <property type="entry name" value="C-terminal effector domain of the bipartite response regulators"/>
    <property type="match status" value="1"/>
</dbReference>
<dbReference type="EMBL" id="VFWZ01000004">
    <property type="protein sequence ID" value="TPN85434.1"/>
    <property type="molecule type" value="Genomic_DNA"/>
</dbReference>
<gene>
    <name evidence="7" type="ORF">FHK87_15580</name>
</gene>
<dbReference type="Proteomes" id="UP000315540">
    <property type="component" value="Unassembled WGS sequence"/>
</dbReference>
<dbReference type="AlphaFoldDB" id="A0A504J4L5"/>
<keyword evidence="1" id="KW-0805">Transcription regulation</keyword>
<keyword evidence="4" id="KW-0812">Transmembrane</keyword>
<dbReference type="InterPro" id="IPR036388">
    <property type="entry name" value="WH-like_DNA-bd_sf"/>
</dbReference>
<evidence type="ECO:0000256" key="2">
    <source>
        <dbReference type="ARBA" id="ARBA00023125"/>
    </source>
</evidence>
<reference evidence="7 8" key="1">
    <citation type="submission" date="2019-06" db="EMBL/GenBank/DDBJ databases">
        <authorList>
            <person name="Meng X."/>
        </authorList>
    </citation>
    <scope>NUCLEOTIDE SEQUENCE [LARGE SCALE GENOMIC DNA]</scope>
    <source>
        <strain evidence="7 8">M625</strain>
    </source>
</reference>
<evidence type="ECO:0000259" key="6">
    <source>
        <dbReference type="PROSITE" id="PS50043"/>
    </source>
</evidence>
<feature type="domain" description="HTH luxR-type" evidence="6">
    <location>
        <begin position="269"/>
        <end position="332"/>
    </location>
</feature>
<dbReference type="PROSITE" id="PS00622">
    <property type="entry name" value="HTH_LUXR_1"/>
    <property type="match status" value="1"/>
</dbReference>
<dbReference type="InterPro" id="IPR000792">
    <property type="entry name" value="Tscrpt_reg_LuxR_C"/>
</dbReference>
<evidence type="ECO:0000313" key="8">
    <source>
        <dbReference type="Proteomes" id="UP000315540"/>
    </source>
</evidence>
<dbReference type="Gene3D" id="1.10.10.10">
    <property type="entry name" value="Winged helix-like DNA-binding domain superfamily/Winged helix DNA-binding domain"/>
    <property type="match status" value="1"/>
</dbReference>
<dbReference type="PANTHER" id="PTHR44688:SF16">
    <property type="entry name" value="DNA-BINDING TRANSCRIPTIONAL ACTIVATOR DEVR_DOSR"/>
    <property type="match status" value="1"/>
</dbReference>
<dbReference type="RefSeq" id="WP_140594680.1">
    <property type="nucleotide sequence ID" value="NZ_VFWZ01000004.1"/>
</dbReference>
<protein>
    <submittedName>
        <fullName evidence="7">Response regulator transcription factor</fullName>
    </submittedName>
</protein>
<comment type="caution">
    <text evidence="7">The sequence shown here is derived from an EMBL/GenBank/DDBJ whole genome shotgun (WGS) entry which is preliminary data.</text>
</comment>
<keyword evidence="8" id="KW-1185">Reference proteome</keyword>
<evidence type="ECO:0000256" key="4">
    <source>
        <dbReference type="SAM" id="Phobius"/>
    </source>
</evidence>
<dbReference type="Pfam" id="PF00196">
    <property type="entry name" value="GerE"/>
    <property type="match status" value="1"/>
</dbReference>
<dbReference type="OrthoDB" id="9807565at2"/>
<keyword evidence="5" id="KW-0732">Signal</keyword>
<dbReference type="InterPro" id="IPR016032">
    <property type="entry name" value="Sig_transdc_resp-reg_C-effctor"/>
</dbReference>
<feature type="signal peptide" evidence="5">
    <location>
        <begin position="1"/>
        <end position="22"/>
    </location>
</feature>
<evidence type="ECO:0000256" key="5">
    <source>
        <dbReference type="SAM" id="SignalP"/>
    </source>
</evidence>
<keyword evidence="4" id="KW-0472">Membrane</keyword>
<evidence type="ECO:0000256" key="3">
    <source>
        <dbReference type="ARBA" id="ARBA00023163"/>
    </source>
</evidence>
<dbReference type="SMART" id="SM00421">
    <property type="entry name" value="HTH_LUXR"/>
    <property type="match status" value="1"/>
</dbReference>
<evidence type="ECO:0000256" key="1">
    <source>
        <dbReference type="ARBA" id="ARBA00023015"/>
    </source>
</evidence>
<dbReference type="GO" id="GO:0003677">
    <property type="term" value="F:DNA binding"/>
    <property type="evidence" value="ECO:0007669"/>
    <property type="project" value="UniProtKB-KW"/>
</dbReference>
<proteinExistence type="predicted"/>
<name>A0A504J4L5_9FLAO</name>
<keyword evidence="3" id="KW-0804">Transcription</keyword>
<dbReference type="PROSITE" id="PS50043">
    <property type="entry name" value="HTH_LUXR_2"/>
    <property type="match status" value="1"/>
</dbReference>
<feature type="transmembrane region" description="Helical" evidence="4">
    <location>
        <begin position="244"/>
        <end position="262"/>
    </location>
</feature>
<organism evidence="7 8">
    <name type="scientific">Aquimarina algicola</name>
    <dbReference type="NCBI Taxonomy" id="2589995"/>
    <lineage>
        <taxon>Bacteria</taxon>
        <taxon>Pseudomonadati</taxon>
        <taxon>Bacteroidota</taxon>
        <taxon>Flavobacteriia</taxon>
        <taxon>Flavobacteriales</taxon>
        <taxon>Flavobacteriaceae</taxon>
        <taxon>Aquimarina</taxon>
    </lineage>
</organism>
<evidence type="ECO:0000313" key="7">
    <source>
        <dbReference type="EMBL" id="TPN85434.1"/>
    </source>
</evidence>